<comment type="caution">
    <text evidence="1">The sequence shown here is derived from an EMBL/GenBank/DDBJ whole genome shotgun (WGS) entry which is preliminary data.</text>
</comment>
<gene>
    <name evidence="1" type="ORF">BJY18_006459</name>
</gene>
<accession>A0A840J6E0</accession>
<evidence type="ECO:0000313" key="1">
    <source>
        <dbReference type="EMBL" id="MBB4688974.1"/>
    </source>
</evidence>
<organism evidence="1 2">
    <name type="scientific">Amycolatopsis jiangsuensis</name>
    <dbReference type="NCBI Taxonomy" id="1181879"/>
    <lineage>
        <taxon>Bacteria</taxon>
        <taxon>Bacillati</taxon>
        <taxon>Actinomycetota</taxon>
        <taxon>Actinomycetes</taxon>
        <taxon>Pseudonocardiales</taxon>
        <taxon>Pseudonocardiaceae</taxon>
        <taxon>Amycolatopsis</taxon>
    </lineage>
</organism>
<reference evidence="1 2" key="1">
    <citation type="submission" date="2020-08" db="EMBL/GenBank/DDBJ databases">
        <title>Sequencing the genomes of 1000 actinobacteria strains.</title>
        <authorList>
            <person name="Klenk H.-P."/>
        </authorList>
    </citation>
    <scope>NUCLEOTIDE SEQUENCE [LARGE SCALE GENOMIC DNA]</scope>
    <source>
        <strain evidence="1 2">DSM 45859</strain>
    </source>
</reference>
<dbReference type="AlphaFoldDB" id="A0A840J6E0"/>
<protein>
    <submittedName>
        <fullName evidence="1">Uncharacterized protein</fullName>
    </submittedName>
</protein>
<name>A0A840J6E0_9PSEU</name>
<dbReference type="RefSeq" id="WP_184783582.1">
    <property type="nucleotide sequence ID" value="NZ_JACHMG010000001.1"/>
</dbReference>
<dbReference type="EMBL" id="JACHMG010000001">
    <property type="protein sequence ID" value="MBB4688974.1"/>
    <property type="molecule type" value="Genomic_DNA"/>
</dbReference>
<keyword evidence="2" id="KW-1185">Reference proteome</keyword>
<evidence type="ECO:0000313" key="2">
    <source>
        <dbReference type="Proteomes" id="UP000581769"/>
    </source>
</evidence>
<dbReference type="Proteomes" id="UP000581769">
    <property type="component" value="Unassembled WGS sequence"/>
</dbReference>
<proteinExistence type="predicted"/>
<sequence>MLVEEDVRALDDVRRGLVVVRNGLVGAGECYLWSAGGRVPPWETAAVDRLRRRGLVSVTRRHGAATSPLVASGPNPG</sequence>